<comment type="caution">
    <text evidence="3">Lacks conserved residue(s) required for the propagation of feature annotation.</text>
</comment>
<dbReference type="AGR" id="Xenbase:XB-GENE-18005940"/>
<feature type="disulfide bond" evidence="3">
    <location>
        <begin position="212"/>
        <end position="246"/>
    </location>
</feature>
<name>A0A8J0VGR0_XENLA</name>
<dbReference type="CDD" id="cd05383">
    <property type="entry name" value="CAP_CRISP"/>
    <property type="match status" value="1"/>
</dbReference>
<evidence type="ECO:0000256" key="3">
    <source>
        <dbReference type="PROSITE-ProRule" id="PRU01005"/>
    </source>
</evidence>
<dbReference type="InterPro" id="IPR034117">
    <property type="entry name" value="SCP_CRISP"/>
</dbReference>
<dbReference type="Gene3D" id="3.40.33.10">
    <property type="entry name" value="CAP"/>
    <property type="match status" value="1"/>
</dbReference>
<dbReference type="Pfam" id="PF00188">
    <property type="entry name" value="CAP"/>
    <property type="match status" value="1"/>
</dbReference>
<keyword evidence="2 3" id="KW-1015">Disulfide bond</keyword>
<dbReference type="FunFam" id="3.40.33.10:FF:000005">
    <property type="entry name" value="Cysteine-rich secretory protein 2"/>
    <property type="match status" value="1"/>
</dbReference>
<dbReference type="PROSITE" id="PS01010">
    <property type="entry name" value="CRISP_2"/>
    <property type="match status" value="1"/>
</dbReference>
<sequence>MDCTGKMMLIVVFCLSTFLQHAAAAAVFPFSTLSTYNATNRQKIVDTHNAYRRSAKPTAANMLKMSWNARAAKTAENWAQTCNQYHSPPSSRQITNFTCGENLFMSSYPASWEEAIESLHSEFKNFEYGVGAKDRDLDIGHYTQIMWYKSYLVGCHCTECPVVNGGTFRYYYVCHYCPAGNIADTIEYPYKSGPACKDCPNACDNGLCTNPCPYEDNYSNCNDLATKGQCDKYQLVKEGCPASCLCKNNEII</sequence>
<dbReference type="PRINTS" id="PR00837">
    <property type="entry name" value="V5TPXLIKE"/>
</dbReference>
<keyword evidence="4" id="KW-0732">Signal</keyword>
<feature type="signal peptide" evidence="4">
    <location>
        <begin position="1"/>
        <end position="24"/>
    </location>
</feature>
<evidence type="ECO:0000313" key="7">
    <source>
        <dbReference type="RefSeq" id="XP_018121495.1"/>
    </source>
</evidence>
<dbReference type="KEGG" id="xla:108718285"/>
<dbReference type="Gene3D" id="1.10.10.740">
    <property type="entry name" value="Crisp domain"/>
    <property type="match status" value="1"/>
</dbReference>
<dbReference type="SMART" id="SM00198">
    <property type="entry name" value="SCP"/>
    <property type="match status" value="1"/>
</dbReference>
<dbReference type="FunFam" id="1.10.10.740:FF:000001">
    <property type="entry name" value="Cysteine-rich secretory protein 2"/>
    <property type="match status" value="1"/>
</dbReference>
<dbReference type="InterPro" id="IPR013871">
    <property type="entry name" value="Cysteine_rich_secretory"/>
</dbReference>
<dbReference type="InterPro" id="IPR042076">
    <property type="entry name" value="Crisp-like_dom"/>
</dbReference>
<dbReference type="InterPro" id="IPR035940">
    <property type="entry name" value="CAP_sf"/>
</dbReference>
<feature type="chain" id="PRO_5035242919" evidence="4">
    <location>
        <begin position="25"/>
        <end position="252"/>
    </location>
</feature>
<dbReference type="SUPFAM" id="SSF55797">
    <property type="entry name" value="PR-1-like"/>
    <property type="match status" value="1"/>
</dbReference>
<dbReference type="RefSeq" id="XP_018121495.1">
    <property type="nucleotide sequence ID" value="XM_018266006.2"/>
</dbReference>
<dbReference type="AlphaFoldDB" id="A0A8J0VGR0"/>
<dbReference type="GO" id="GO:0005615">
    <property type="term" value="C:extracellular space"/>
    <property type="evidence" value="ECO:0000318"/>
    <property type="project" value="GO_Central"/>
</dbReference>
<accession>A0A8J0VGR0</accession>
<evidence type="ECO:0000259" key="5">
    <source>
        <dbReference type="PROSITE" id="PS51670"/>
    </source>
</evidence>
<keyword evidence="6" id="KW-1185">Reference proteome</keyword>
<dbReference type="Proteomes" id="UP000186698">
    <property type="component" value="Chromosome 5S"/>
</dbReference>
<proteinExistence type="inferred from homology"/>
<dbReference type="CTD" id="108718285"/>
<dbReference type="PROSITE" id="PS01009">
    <property type="entry name" value="CRISP_1"/>
    <property type="match status" value="1"/>
</dbReference>
<dbReference type="InterPro" id="IPR014044">
    <property type="entry name" value="CAP_dom"/>
</dbReference>
<dbReference type="GeneID" id="108718285"/>
<dbReference type="PANTHER" id="PTHR10334">
    <property type="entry name" value="CYSTEINE-RICH SECRETORY PROTEIN-RELATED"/>
    <property type="match status" value="1"/>
</dbReference>
<dbReference type="Pfam" id="PF08562">
    <property type="entry name" value="Crisp"/>
    <property type="match status" value="1"/>
</dbReference>
<dbReference type="Xenbase" id="XB-GENE-18005940">
    <property type="gene designation" value="crisp1.7.S"/>
</dbReference>
<evidence type="ECO:0000313" key="8">
    <source>
        <dbReference type="Xenbase" id="XB-GENE-18005940"/>
    </source>
</evidence>
<dbReference type="OrthoDB" id="737510at2759"/>
<evidence type="ECO:0000256" key="2">
    <source>
        <dbReference type="ARBA" id="ARBA00023157"/>
    </source>
</evidence>
<dbReference type="InterPro" id="IPR018244">
    <property type="entry name" value="Allrgn_V5/Tpx1_CS"/>
</dbReference>
<dbReference type="SUPFAM" id="SSF57546">
    <property type="entry name" value="Crisp domain-like"/>
    <property type="match status" value="1"/>
</dbReference>
<organism evidence="6 7">
    <name type="scientific">Xenopus laevis</name>
    <name type="common">African clawed frog</name>
    <dbReference type="NCBI Taxonomy" id="8355"/>
    <lineage>
        <taxon>Eukaryota</taxon>
        <taxon>Metazoa</taxon>
        <taxon>Chordata</taxon>
        <taxon>Craniata</taxon>
        <taxon>Vertebrata</taxon>
        <taxon>Euteleostomi</taxon>
        <taxon>Amphibia</taxon>
        <taxon>Batrachia</taxon>
        <taxon>Anura</taxon>
        <taxon>Pipoidea</taxon>
        <taxon>Pipidae</taxon>
        <taxon>Xenopodinae</taxon>
        <taxon>Xenopus</taxon>
        <taxon>Xenopus</taxon>
    </lineage>
</organism>
<protein>
    <submittedName>
        <fullName evidence="7">Serotriflin</fullName>
    </submittedName>
</protein>
<evidence type="ECO:0000313" key="6">
    <source>
        <dbReference type="Proteomes" id="UP000186698"/>
    </source>
</evidence>
<dbReference type="InterPro" id="IPR003582">
    <property type="entry name" value="ShKT_dom"/>
</dbReference>
<dbReference type="PROSITE" id="PS51670">
    <property type="entry name" value="SHKT"/>
    <property type="match status" value="1"/>
</dbReference>
<dbReference type="InterPro" id="IPR001283">
    <property type="entry name" value="CRISP-related"/>
</dbReference>
<evidence type="ECO:0000256" key="4">
    <source>
        <dbReference type="SAM" id="SignalP"/>
    </source>
</evidence>
<evidence type="ECO:0000256" key="1">
    <source>
        <dbReference type="ARBA" id="ARBA00009923"/>
    </source>
</evidence>
<reference evidence="7" key="1">
    <citation type="submission" date="2025-08" db="UniProtKB">
        <authorList>
            <consortium name="RefSeq"/>
        </authorList>
    </citation>
    <scope>IDENTIFICATION</scope>
    <source>
        <strain evidence="7">J_2021</strain>
        <tissue evidence="7">Erythrocytes</tissue>
    </source>
</reference>
<gene>
    <name evidence="7 8" type="primary">crisp1.7.S</name>
</gene>
<feature type="domain" description="ShKT" evidence="5">
    <location>
        <begin position="212"/>
        <end position="246"/>
    </location>
</feature>
<comment type="similarity">
    <text evidence="1">Belongs to the CRISP family.</text>
</comment>